<name>A0AA91PXH5_CLALS</name>
<comment type="subcellular location">
    <subcellularLocation>
        <location evidence="1">Nucleus</location>
        <location evidence="1">Nucleolus</location>
    </subcellularLocation>
</comment>
<accession>A0AA91PXH5</accession>
<dbReference type="KEGG" id="clus:A9F13_13g00462"/>
<evidence type="ECO:0000256" key="3">
    <source>
        <dbReference type="ARBA" id="ARBA00011523"/>
    </source>
</evidence>
<dbReference type="InterPro" id="IPR028160">
    <property type="entry name" value="Slx9-like"/>
</dbReference>
<feature type="compositionally biased region" description="Polar residues" evidence="7">
    <location>
        <begin position="111"/>
        <end position="127"/>
    </location>
</feature>
<feature type="region of interest" description="Disordered" evidence="7">
    <location>
        <begin position="101"/>
        <end position="128"/>
    </location>
</feature>
<dbReference type="GO" id="GO:0030688">
    <property type="term" value="C:preribosome, small subunit precursor"/>
    <property type="evidence" value="ECO:0007669"/>
    <property type="project" value="InterPro"/>
</dbReference>
<keyword evidence="5" id="KW-0539">Nucleus</keyword>
<dbReference type="Pfam" id="PF15341">
    <property type="entry name" value="SLX9"/>
    <property type="match status" value="1"/>
</dbReference>
<sequence>MSAKRSTISSKIAEFKKEQEQSDDYHENPLLKLSKTTKKEKQQAKSSQFNEKILSKLTFNLSGGISKSALRRRKRKEKEQLKPKLGDLWSSLPESTVNIVQKNNEREPSYVQHTTKAANLPNPQKQTGHAKLLKTENEHFNKVLQNQEFKCTPFSALKQAISQNMKK</sequence>
<evidence type="ECO:0000313" key="9">
    <source>
        <dbReference type="Proteomes" id="UP000195602"/>
    </source>
</evidence>
<dbReference type="AlphaFoldDB" id="A0AA91PXH5"/>
<evidence type="ECO:0000256" key="1">
    <source>
        <dbReference type="ARBA" id="ARBA00004604"/>
    </source>
</evidence>
<evidence type="ECO:0000313" key="8">
    <source>
        <dbReference type="EMBL" id="OVF07349.1"/>
    </source>
</evidence>
<dbReference type="GO" id="GO:0000462">
    <property type="term" value="P:maturation of SSU-rRNA from tricistronic rRNA transcript (SSU-rRNA, 5.8S rRNA, LSU-rRNA)"/>
    <property type="evidence" value="ECO:0007669"/>
    <property type="project" value="InterPro"/>
</dbReference>
<evidence type="ECO:0000256" key="2">
    <source>
        <dbReference type="ARBA" id="ARBA00011022"/>
    </source>
</evidence>
<evidence type="ECO:0000256" key="4">
    <source>
        <dbReference type="ARBA" id="ARBA00021321"/>
    </source>
</evidence>
<feature type="region of interest" description="Disordered" evidence="7">
    <location>
        <begin position="65"/>
        <end position="84"/>
    </location>
</feature>
<organism evidence="8 9">
    <name type="scientific">Clavispora lusitaniae</name>
    <name type="common">Candida lusitaniae</name>
    <dbReference type="NCBI Taxonomy" id="36911"/>
    <lineage>
        <taxon>Eukaryota</taxon>
        <taxon>Fungi</taxon>
        <taxon>Dikarya</taxon>
        <taxon>Ascomycota</taxon>
        <taxon>Saccharomycotina</taxon>
        <taxon>Pichiomycetes</taxon>
        <taxon>Metschnikowiaceae</taxon>
        <taxon>Clavispora</taxon>
    </lineage>
</organism>
<feature type="region of interest" description="Disordered" evidence="7">
    <location>
        <begin position="1"/>
        <end position="49"/>
    </location>
</feature>
<comment type="function">
    <text evidence="6">Involved in ribosome biogenesis. Required for normal pre-rRNA processing in internal transcribed spacer 1 (ITS1). May be involved in the movements of the replication forks.</text>
</comment>
<dbReference type="Proteomes" id="UP000195602">
    <property type="component" value="Unassembled WGS sequence"/>
</dbReference>
<comment type="similarity">
    <text evidence="2">Belongs to the SLX9 family.</text>
</comment>
<reference evidence="8 9" key="1">
    <citation type="submission" date="2017-04" db="EMBL/GenBank/DDBJ databases">
        <title>Draft genome of the yeast Clavispora lusitaniae type strain CBS 6936.</title>
        <authorList>
            <person name="Durrens P."/>
            <person name="Klopp C."/>
            <person name="Biteau N."/>
            <person name="Fitton-Ouhabi V."/>
            <person name="Dementhon K."/>
            <person name="Accoceberry I."/>
            <person name="Sherman D.J."/>
            <person name="Noel T."/>
        </authorList>
    </citation>
    <scope>NUCLEOTIDE SEQUENCE [LARGE SCALE GENOMIC DNA]</scope>
    <source>
        <strain evidence="8 9">CBS 6936</strain>
    </source>
</reference>
<feature type="compositionally biased region" description="Basic and acidic residues" evidence="7">
    <location>
        <begin position="13"/>
        <end position="29"/>
    </location>
</feature>
<dbReference type="GO" id="GO:0030686">
    <property type="term" value="C:90S preribosome"/>
    <property type="evidence" value="ECO:0007669"/>
    <property type="project" value="InterPro"/>
</dbReference>
<comment type="subunit">
    <text evidence="3">Interacts with the 35S, 23S and 20S pre-rRNAs and with the U3 snoRNA.</text>
</comment>
<evidence type="ECO:0000256" key="5">
    <source>
        <dbReference type="ARBA" id="ARBA00023242"/>
    </source>
</evidence>
<proteinExistence type="inferred from homology"/>
<gene>
    <name evidence="8" type="ORF">A9F13_13g00462</name>
</gene>
<evidence type="ECO:0000256" key="6">
    <source>
        <dbReference type="ARBA" id="ARBA00025083"/>
    </source>
</evidence>
<protein>
    <recommendedName>
        <fullName evidence="4">Ribosome biogenesis protein SLX9</fullName>
    </recommendedName>
</protein>
<dbReference type="GO" id="GO:0005730">
    <property type="term" value="C:nucleolus"/>
    <property type="evidence" value="ECO:0007669"/>
    <property type="project" value="UniProtKB-SubCell"/>
</dbReference>
<dbReference type="EMBL" id="LYUB02000013">
    <property type="protein sequence ID" value="OVF07349.1"/>
    <property type="molecule type" value="Genomic_DNA"/>
</dbReference>
<evidence type="ECO:0000256" key="7">
    <source>
        <dbReference type="SAM" id="MobiDB-lite"/>
    </source>
</evidence>
<comment type="caution">
    <text evidence="8">The sequence shown here is derived from an EMBL/GenBank/DDBJ whole genome shotgun (WGS) entry which is preliminary data.</text>
</comment>
<feature type="compositionally biased region" description="Polar residues" evidence="7">
    <location>
        <begin position="1"/>
        <end position="10"/>
    </location>
</feature>